<feature type="transmembrane region" description="Helical" evidence="5">
    <location>
        <begin position="294"/>
        <end position="312"/>
    </location>
</feature>
<organism evidence="7 8">
    <name type="scientific">Blastopirellula marina</name>
    <dbReference type="NCBI Taxonomy" id="124"/>
    <lineage>
        <taxon>Bacteria</taxon>
        <taxon>Pseudomonadati</taxon>
        <taxon>Planctomycetota</taxon>
        <taxon>Planctomycetia</taxon>
        <taxon>Pirellulales</taxon>
        <taxon>Pirellulaceae</taxon>
        <taxon>Blastopirellula</taxon>
    </lineage>
</organism>
<feature type="transmembrane region" description="Helical" evidence="5">
    <location>
        <begin position="42"/>
        <end position="69"/>
    </location>
</feature>
<dbReference type="PANTHER" id="PTHR10846">
    <property type="entry name" value="SODIUM/POTASSIUM/CALCIUM EXCHANGER"/>
    <property type="match status" value="1"/>
</dbReference>
<gene>
    <name evidence="7" type="ORF">C5Y93_02380</name>
</gene>
<dbReference type="GO" id="GO:0005262">
    <property type="term" value="F:calcium channel activity"/>
    <property type="evidence" value="ECO:0007669"/>
    <property type="project" value="TreeGrafter"/>
</dbReference>
<feature type="domain" description="Sodium/calcium exchanger membrane region" evidence="6">
    <location>
        <begin position="12"/>
        <end position="151"/>
    </location>
</feature>
<evidence type="ECO:0000256" key="3">
    <source>
        <dbReference type="ARBA" id="ARBA00022989"/>
    </source>
</evidence>
<dbReference type="AlphaFoldDB" id="A0A2S8GTZ7"/>
<evidence type="ECO:0000256" key="1">
    <source>
        <dbReference type="ARBA" id="ARBA00004141"/>
    </source>
</evidence>
<keyword evidence="2 5" id="KW-0812">Transmembrane</keyword>
<dbReference type="InterPro" id="IPR044880">
    <property type="entry name" value="NCX_ion-bd_dom_sf"/>
</dbReference>
<name>A0A2S8GTZ7_9BACT</name>
<dbReference type="PANTHER" id="PTHR10846:SF8">
    <property type="entry name" value="INNER MEMBRANE PROTEIN YRBG"/>
    <property type="match status" value="1"/>
</dbReference>
<keyword evidence="4 5" id="KW-0472">Membrane</keyword>
<feature type="transmembrane region" description="Helical" evidence="5">
    <location>
        <begin position="6"/>
        <end position="30"/>
    </location>
</feature>
<feature type="transmembrane region" description="Helical" evidence="5">
    <location>
        <begin position="193"/>
        <end position="212"/>
    </location>
</feature>
<feature type="transmembrane region" description="Helical" evidence="5">
    <location>
        <begin position="255"/>
        <end position="274"/>
    </location>
</feature>
<dbReference type="InterPro" id="IPR004481">
    <property type="entry name" value="K/Na/Ca-exchanger"/>
</dbReference>
<feature type="transmembrane region" description="Helical" evidence="5">
    <location>
        <begin position="324"/>
        <end position="342"/>
    </location>
</feature>
<protein>
    <submittedName>
        <fullName evidence="7">Cation transporter</fullName>
    </submittedName>
</protein>
<accession>A0A2S8GTZ7</accession>
<dbReference type="Gene3D" id="1.20.1420.30">
    <property type="entry name" value="NCX, central ion-binding region"/>
    <property type="match status" value="2"/>
</dbReference>
<feature type="transmembrane region" description="Helical" evidence="5">
    <location>
        <begin position="111"/>
        <end position="129"/>
    </location>
</feature>
<evidence type="ECO:0000259" key="6">
    <source>
        <dbReference type="Pfam" id="PF01699"/>
    </source>
</evidence>
<feature type="domain" description="Sodium/calcium exchanger membrane region" evidence="6">
    <location>
        <begin position="194"/>
        <end position="340"/>
    </location>
</feature>
<dbReference type="RefSeq" id="WP_105333777.1">
    <property type="nucleotide sequence ID" value="NZ_PUHZ01000003.1"/>
</dbReference>
<dbReference type="GO" id="GO:0005886">
    <property type="term" value="C:plasma membrane"/>
    <property type="evidence" value="ECO:0007669"/>
    <property type="project" value="TreeGrafter"/>
</dbReference>
<dbReference type="GO" id="GO:0006874">
    <property type="term" value="P:intracellular calcium ion homeostasis"/>
    <property type="evidence" value="ECO:0007669"/>
    <property type="project" value="TreeGrafter"/>
</dbReference>
<dbReference type="EMBL" id="PUHZ01000003">
    <property type="protein sequence ID" value="PQO47905.1"/>
    <property type="molecule type" value="Genomic_DNA"/>
</dbReference>
<dbReference type="Pfam" id="PF01699">
    <property type="entry name" value="Na_Ca_ex"/>
    <property type="match status" value="2"/>
</dbReference>
<evidence type="ECO:0000256" key="4">
    <source>
        <dbReference type="ARBA" id="ARBA00023136"/>
    </source>
</evidence>
<dbReference type="OrthoDB" id="153124at2"/>
<keyword evidence="3 5" id="KW-1133">Transmembrane helix</keyword>
<sequence length="343" mass="36056">MFDAAQWNLWISVAVFAVSAVIICGAGILLTSRADRLADVTGLGEAIAGAILLGAATSLSGIVTSATAAWEGHPQLSVSNALGGIAAQTLFLTIADVFYRKANLEHAAASSANMMQAALLITLLAFILIGMTTPGVTVGGVHPATILLLLAYPYGLWMVNQSQQHPTWMPQETKQTVHDEPEEDKGKGSVRTLWLQFAGLALVVGIAGFFLEKSAVGIAKQTDLSQSVIGAMLTAIVTSLPELVTSVAAVRRGALTLAVGGIIGGNAFDTLFVAVSDIFYREGSIYHAAGGQELMLLSLTIVMTGFLLMGLIRRETRGIANIGFESFLIVVFYIGGVALLWIH</sequence>
<feature type="transmembrane region" description="Helical" evidence="5">
    <location>
        <begin position="81"/>
        <end position="99"/>
    </location>
</feature>
<evidence type="ECO:0000313" key="8">
    <source>
        <dbReference type="Proteomes" id="UP000237819"/>
    </source>
</evidence>
<reference evidence="7 8" key="1">
    <citation type="submission" date="2018-02" db="EMBL/GenBank/DDBJ databases">
        <title>Comparative genomes isolates from brazilian mangrove.</title>
        <authorList>
            <person name="Araujo J.E."/>
            <person name="Taketani R.G."/>
            <person name="Silva M.C.P."/>
            <person name="Loureco M.V."/>
            <person name="Andreote F.D."/>
        </authorList>
    </citation>
    <scope>NUCLEOTIDE SEQUENCE [LARGE SCALE GENOMIC DNA]</scope>
    <source>
        <strain evidence="7 8">Nap-Phe MGV</strain>
    </source>
</reference>
<dbReference type="Proteomes" id="UP000237819">
    <property type="component" value="Unassembled WGS sequence"/>
</dbReference>
<evidence type="ECO:0000256" key="2">
    <source>
        <dbReference type="ARBA" id="ARBA00022692"/>
    </source>
</evidence>
<feature type="transmembrane region" description="Helical" evidence="5">
    <location>
        <begin position="141"/>
        <end position="159"/>
    </location>
</feature>
<comment type="subcellular location">
    <subcellularLocation>
        <location evidence="1">Membrane</location>
        <topology evidence="1">Multi-pass membrane protein</topology>
    </subcellularLocation>
</comment>
<dbReference type="GO" id="GO:0008273">
    <property type="term" value="F:calcium, potassium:sodium antiporter activity"/>
    <property type="evidence" value="ECO:0007669"/>
    <property type="project" value="TreeGrafter"/>
</dbReference>
<evidence type="ECO:0000256" key="5">
    <source>
        <dbReference type="SAM" id="Phobius"/>
    </source>
</evidence>
<evidence type="ECO:0000313" key="7">
    <source>
        <dbReference type="EMBL" id="PQO47905.1"/>
    </source>
</evidence>
<dbReference type="InterPro" id="IPR004837">
    <property type="entry name" value="NaCa_Exmemb"/>
</dbReference>
<proteinExistence type="predicted"/>
<comment type="caution">
    <text evidence="7">The sequence shown here is derived from an EMBL/GenBank/DDBJ whole genome shotgun (WGS) entry which is preliminary data.</text>
</comment>